<dbReference type="EMBL" id="BNCK01000013">
    <property type="protein sequence ID" value="GHG06334.1"/>
    <property type="molecule type" value="Genomic_DNA"/>
</dbReference>
<reference evidence="2" key="2">
    <citation type="submission" date="2020-09" db="EMBL/GenBank/DDBJ databases">
        <authorList>
            <person name="Sun Q."/>
            <person name="Kim S."/>
        </authorList>
    </citation>
    <scope>NUCLEOTIDE SEQUENCE</scope>
    <source>
        <strain evidence="2">KCTC 42731</strain>
    </source>
</reference>
<evidence type="ECO:0000259" key="1">
    <source>
        <dbReference type="PROSITE" id="PS51186"/>
    </source>
</evidence>
<dbReference type="AlphaFoldDB" id="A0A919EQ39"/>
<reference evidence="2" key="1">
    <citation type="journal article" date="2014" name="Int. J. Syst. Evol. Microbiol.">
        <title>Complete genome sequence of Corynebacterium casei LMG S-19264T (=DSM 44701T), isolated from a smear-ripened cheese.</title>
        <authorList>
            <consortium name="US DOE Joint Genome Institute (JGI-PGF)"/>
            <person name="Walter F."/>
            <person name="Albersmeier A."/>
            <person name="Kalinowski J."/>
            <person name="Ruckert C."/>
        </authorList>
    </citation>
    <scope>NUCLEOTIDE SEQUENCE</scope>
    <source>
        <strain evidence="2">KCTC 42731</strain>
    </source>
</reference>
<dbReference type="Gene3D" id="3.40.630.30">
    <property type="match status" value="1"/>
</dbReference>
<dbReference type="SUPFAM" id="SSF55729">
    <property type="entry name" value="Acyl-CoA N-acyltransferases (Nat)"/>
    <property type="match status" value="1"/>
</dbReference>
<feature type="domain" description="N-acetyltransferase" evidence="1">
    <location>
        <begin position="1"/>
        <end position="129"/>
    </location>
</feature>
<comment type="caution">
    <text evidence="2">The sequence shown here is derived from an EMBL/GenBank/DDBJ whole genome shotgun (WGS) entry which is preliminary data.</text>
</comment>
<name>A0A919EQ39_9GAMM</name>
<sequence>MEITQATKPDKKAVLRFYKSQQYSARFIGFDRCYIMRQDDTIFASVIVSAVEPSSEQYLLHALVSDKHYRGRGLASSLIKHCLSQHTQLVCFCQPSLTTLYTQHGFKRLSENDVELKLNRHLQMRFSQYRNKYSTLEALIYED</sequence>
<gene>
    <name evidence="2" type="ORF">GCM10017161_39930</name>
</gene>
<accession>A0A919EQ39</accession>
<dbReference type="InterPro" id="IPR016181">
    <property type="entry name" value="Acyl_CoA_acyltransferase"/>
</dbReference>
<evidence type="ECO:0000313" key="3">
    <source>
        <dbReference type="Proteomes" id="UP000623842"/>
    </source>
</evidence>
<dbReference type="InterPro" id="IPR000182">
    <property type="entry name" value="GNAT_dom"/>
</dbReference>
<dbReference type="Pfam" id="PF13673">
    <property type="entry name" value="Acetyltransf_10"/>
    <property type="match status" value="1"/>
</dbReference>
<evidence type="ECO:0000313" key="2">
    <source>
        <dbReference type="EMBL" id="GHG06334.1"/>
    </source>
</evidence>
<protein>
    <recommendedName>
        <fullName evidence="1">N-acetyltransferase domain-containing protein</fullName>
    </recommendedName>
</protein>
<dbReference type="CDD" id="cd04301">
    <property type="entry name" value="NAT_SF"/>
    <property type="match status" value="1"/>
</dbReference>
<dbReference type="GO" id="GO:0016747">
    <property type="term" value="F:acyltransferase activity, transferring groups other than amino-acyl groups"/>
    <property type="evidence" value="ECO:0007669"/>
    <property type="project" value="InterPro"/>
</dbReference>
<dbReference type="PROSITE" id="PS51186">
    <property type="entry name" value="GNAT"/>
    <property type="match status" value="1"/>
</dbReference>
<dbReference type="Proteomes" id="UP000623842">
    <property type="component" value="Unassembled WGS sequence"/>
</dbReference>
<dbReference type="RefSeq" id="WP_189774383.1">
    <property type="nucleotide sequence ID" value="NZ_BNCK01000013.1"/>
</dbReference>
<keyword evidence="3" id="KW-1185">Reference proteome</keyword>
<organism evidence="2 3">
    <name type="scientific">Thalassotalea marina</name>
    <dbReference type="NCBI Taxonomy" id="1673741"/>
    <lineage>
        <taxon>Bacteria</taxon>
        <taxon>Pseudomonadati</taxon>
        <taxon>Pseudomonadota</taxon>
        <taxon>Gammaproteobacteria</taxon>
        <taxon>Alteromonadales</taxon>
        <taxon>Colwelliaceae</taxon>
        <taxon>Thalassotalea</taxon>
    </lineage>
</organism>
<proteinExistence type="predicted"/>